<dbReference type="InterPro" id="IPR036291">
    <property type="entry name" value="NAD(P)-bd_dom_sf"/>
</dbReference>
<dbReference type="Gene3D" id="3.40.50.720">
    <property type="entry name" value="NAD(P)-binding Rossmann-like Domain"/>
    <property type="match status" value="1"/>
</dbReference>
<protein>
    <submittedName>
        <fullName evidence="2">Dihydrodipicolinate reductase</fullName>
    </submittedName>
</protein>
<evidence type="ECO:0000313" key="2">
    <source>
        <dbReference type="EMBL" id="MBL7631806.1"/>
    </source>
</evidence>
<feature type="domain" description="2,4-diaminopentanoate dehydrogenase C-terminal" evidence="1">
    <location>
        <begin position="142"/>
        <end position="347"/>
    </location>
</feature>
<proteinExistence type="predicted"/>
<dbReference type="Proteomes" id="UP000604475">
    <property type="component" value="Unassembled WGS sequence"/>
</dbReference>
<dbReference type="Pfam" id="PF19328">
    <property type="entry name" value="DAP_DH_C"/>
    <property type="match status" value="1"/>
</dbReference>
<sequence length="372" mass="37923">MAIKVVHWGTGPTGRLGLRGIINHPDLELVGLYVHSPDKVGQDAAALCGVAANTGVAATDDAAALAAGGADCLAYFGPAAHDGAGVADVAPFLSAGTNVVTTSFAGLTHPPTAEAALRDPLEAAAVAGGASFFATGIEPGFASDLLPMALLSSCDEIRSIRIQEIADYSGYPAADTLRYAFGFGEAPDFGCFLADPAILTGAWRGVVDAIADLLQTPLDAIETDYERATLDRDLDTAMGRLPAGSTAGVRFEVRGVLDGQPLVILEHVNRMAGDVAPAWPHGTAGDTLTYRVEIVGSPTMRCELVFDPPESEGGLTATAMRAVNAIPAVCAAGPGLLGATDVPLVASRNLASRNLASRAIAASARPGARPSQ</sequence>
<evidence type="ECO:0000259" key="1">
    <source>
        <dbReference type="Pfam" id="PF19328"/>
    </source>
</evidence>
<dbReference type="AlphaFoldDB" id="A0A937RGJ3"/>
<dbReference type="EMBL" id="JAEACQ010000285">
    <property type="protein sequence ID" value="MBL7631806.1"/>
    <property type="molecule type" value="Genomic_DNA"/>
</dbReference>
<evidence type="ECO:0000313" key="3">
    <source>
        <dbReference type="Proteomes" id="UP000604475"/>
    </source>
</evidence>
<comment type="caution">
    <text evidence="2">The sequence shown here is derived from an EMBL/GenBank/DDBJ whole genome shotgun (WGS) entry which is preliminary data.</text>
</comment>
<dbReference type="RefSeq" id="WP_203003733.1">
    <property type="nucleotide sequence ID" value="NZ_JADWYU010000113.1"/>
</dbReference>
<dbReference type="InterPro" id="IPR045760">
    <property type="entry name" value="DAP_DH_C"/>
</dbReference>
<dbReference type="SUPFAM" id="SSF51735">
    <property type="entry name" value="NAD(P)-binding Rossmann-fold domains"/>
    <property type="match status" value="1"/>
</dbReference>
<name>A0A937RGJ3_9ACTN</name>
<accession>A0A937RGJ3</accession>
<gene>
    <name evidence="2" type="ORF">I7412_32535</name>
</gene>
<reference evidence="2" key="1">
    <citation type="submission" date="2020-12" db="EMBL/GenBank/DDBJ databases">
        <title>Genomic characterization of non-nitrogen-fixing Frankia strains.</title>
        <authorList>
            <person name="Carlos-Shanley C."/>
            <person name="Guerra T."/>
            <person name="Hahn D."/>
        </authorList>
    </citation>
    <scope>NUCLEOTIDE SEQUENCE</scope>
    <source>
        <strain evidence="2">CN6</strain>
    </source>
</reference>
<organism evidence="2 3">
    <name type="scientific">Frankia nepalensis</name>
    <dbReference type="NCBI Taxonomy" id="1836974"/>
    <lineage>
        <taxon>Bacteria</taxon>
        <taxon>Bacillati</taxon>
        <taxon>Actinomycetota</taxon>
        <taxon>Actinomycetes</taxon>
        <taxon>Frankiales</taxon>
        <taxon>Frankiaceae</taxon>
        <taxon>Frankia</taxon>
    </lineage>
</organism>
<keyword evidence="3" id="KW-1185">Reference proteome</keyword>